<keyword evidence="2" id="KW-1185">Reference proteome</keyword>
<comment type="caution">
    <text evidence="1">The sequence shown here is derived from an EMBL/GenBank/DDBJ whole genome shotgun (WGS) entry which is preliminary data.</text>
</comment>
<proteinExistence type="predicted"/>
<name>A0ABR6XVV8_9BURK</name>
<dbReference type="RefSeq" id="WP_186892648.1">
    <property type="nucleotide sequence ID" value="NZ_JACOFU010000011.1"/>
</dbReference>
<keyword evidence="1" id="KW-0648">Protein biosynthesis</keyword>
<evidence type="ECO:0000313" key="1">
    <source>
        <dbReference type="EMBL" id="MBC3833599.1"/>
    </source>
</evidence>
<dbReference type="EMBL" id="JACOFU010000011">
    <property type="protein sequence ID" value="MBC3833599.1"/>
    <property type="molecule type" value="Genomic_DNA"/>
</dbReference>
<dbReference type="GO" id="GO:0003743">
    <property type="term" value="F:translation initiation factor activity"/>
    <property type="evidence" value="ECO:0007669"/>
    <property type="project" value="UniProtKB-KW"/>
</dbReference>
<accession>A0ABR6XVV8</accession>
<protein>
    <submittedName>
        <fullName evidence="1">Replication initiation factor domain-containing protein</fullName>
    </submittedName>
</protein>
<keyword evidence="1" id="KW-0396">Initiation factor</keyword>
<dbReference type="Proteomes" id="UP000643610">
    <property type="component" value="Unassembled WGS sequence"/>
</dbReference>
<gene>
    <name evidence="1" type="ORF">H8K33_18985</name>
</gene>
<sequence length="291" mass="34015">MIDRIHLNVKIPSNELYSFALGQLEGIRELKHRLVPKGNISISKGKYLTRLNYYPTKKNLAANIIVATTKKKHRYFQLCLYPSKFKIGEFKKFSESLAMFFDIFTYENLFTNSRISYVEFAIDSLTHTAHDFIPYRRRCNMSEIFVEHDGTMGSTYLGSTKSDTRFCIYDKKKQLEKSSPVPEKTRTRIEARLRNVSMPPCELISKMKNPFLTLQIADLKKAKQLTEEIEWQSFLLRCLETGSAKALSELKKAQRKAFNSRLDSVRASWWNPNYVWKYFENALLRIAPCKD</sequence>
<reference evidence="1 2" key="1">
    <citation type="submission" date="2020-08" db="EMBL/GenBank/DDBJ databases">
        <title>Novel species isolated from subtropical streams in China.</title>
        <authorList>
            <person name="Lu H."/>
        </authorList>
    </citation>
    <scope>NUCLEOTIDE SEQUENCE [LARGE SCALE GENOMIC DNA]</scope>
    <source>
        <strain evidence="1 2">KCTC 52442</strain>
    </source>
</reference>
<organism evidence="1 2">
    <name type="scientific">Undibacterium amnicola</name>
    <dbReference type="NCBI Taxonomy" id="1834038"/>
    <lineage>
        <taxon>Bacteria</taxon>
        <taxon>Pseudomonadati</taxon>
        <taxon>Pseudomonadota</taxon>
        <taxon>Betaproteobacteria</taxon>
        <taxon>Burkholderiales</taxon>
        <taxon>Oxalobacteraceae</taxon>
        <taxon>Undibacterium</taxon>
    </lineage>
</organism>
<evidence type="ECO:0000313" key="2">
    <source>
        <dbReference type="Proteomes" id="UP000643610"/>
    </source>
</evidence>